<evidence type="ECO:0000256" key="1">
    <source>
        <dbReference type="SAM" id="MobiDB-lite"/>
    </source>
</evidence>
<keyword evidence="3" id="KW-1185">Reference proteome</keyword>
<evidence type="ECO:0000313" key="2">
    <source>
        <dbReference type="EMBL" id="KAF7696773.1"/>
    </source>
</evidence>
<proteinExistence type="predicted"/>
<accession>A0A8T0AWY8</accession>
<dbReference type="Proteomes" id="UP000606274">
    <property type="component" value="Unassembled WGS sequence"/>
</dbReference>
<feature type="compositionally biased region" description="Polar residues" evidence="1">
    <location>
        <begin position="59"/>
        <end position="83"/>
    </location>
</feature>
<dbReference type="PANTHER" id="PTHR32061">
    <property type="entry name" value="NMDA RECEPTOR SYNAPTONUCLEAR SIGNALING AND NEURONAL MIGRATION FACTOR"/>
    <property type="match status" value="1"/>
</dbReference>
<dbReference type="InterPro" id="IPR033374">
    <property type="entry name" value="NSMF"/>
</dbReference>
<organism evidence="2 3">
    <name type="scientific">Silurus meridionalis</name>
    <name type="common">Southern catfish</name>
    <name type="synonym">Silurus soldatovi meridionalis</name>
    <dbReference type="NCBI Taxonomy" id="175797"/>
    <lineage>
        <taxon>Eukaryota</taxon>
        <taxon>Metazoa</taxon>
        <taxon>Chordata</taxon>
        <taxon>Craniata</taxon>
        <taxon>Vertebrata</taxon>
        <taxon>Euteleostomi</taxon>
        <taxon>Actinopterygii</taxon>
        <taxon>Neopterygii</taxon>
        <taxon>Teleostei</taxon>
        <taxon>Ostariophysi</taxon>
        <taxon>Siluriformes</taxon>
        <taxon>Siluridae</taxon>
        <taxon>Silurus</taxon>
    </lineage>
</organism>
<sequence length="108" mass="11763">MGTAVSKRRNLRNDAISSVAAKVRAARAFGEYRHAHPESRNGSDHLLSDTLIGHDSDSPDSVCTQNNNHQHSLSLQDSNSTDPSLVDRSLHLLQPSSAPLPRLRAACR</sequence>
<reference evidence="2" key="1">
    <citation type="submission" date="2020-08" db="EMBL/GenBank/DDBJ databases">
        <title>Chromosome-level assembly of Southern catfish (Silurus meridionalis) provides insights into visual adaptation to the nocturnal and benthic lifestyles.</title>
        <authorList>
            <person name="Zhang Y."/>
            <person name="Wang D."/>
            <person name="Peng Z."/>
        </authorList>
    </citation>
    <scope>NUCLEOTIDE SEQUENCE</scope>
    <source>
        <strain evidence="2">SWU-2019-XX</strain>
        <tissue evidence="2">Muscle</tissue>
    </source>
</reference>
<protein>
    <submittedName>
        <fullName evidence="2">Uncharacterized protein</fullName>
    </submittedName>
</protein>
<dbReference type="GO" id="GO:0048168">
    <property type="term" value="P:regulation of neuronal synaptic plasticity"/>
    <property type="evidence" value="ECO:0007669"/>
    <property type="project" value="InterPro"/>
</dbReference>
<evidence type="ECO:0000313" key="3">
    <source>
        <dbReference type="Proteomes" id="UP000606274"/>
    </source>
</evidence>
<dbReference type="AlphaFoldDB" id="A0A8T0AWY8"/>
<dbReference type="GO" id="GO:2001222">
    <property type="term" value="P:regulation of neuron migration"/>
    <property type="evidence" value="ECO:0007669"/>
    <property type="project" value="InterPro"/>
</dbReference>
<dbReference type="EMBL" id="JABFDY010000015">
    <property type="protein sequence ID" value="KAF7696773.1"/>
    <property type="molecule type" value="Genomic_DNA"/>
</dbReference>
<feature type="region of interest" description="Disordered" evidence="1">
    <location>
        <begin position="34"/>
        <end position="86"/>
    </location>
</feature>
<name>A0A8T0AWY8_SILME</name>
<gene>
    <name evidence="2" type="ORF">HF521_005191</name>
</gene>
<comment type="caution">
    <text evidence="2">The sequence shown here is derived from an EMBL/GenBank/DDBJ whole genome shotgun (WGS) entry which is preliminary data.</text>
</comment>
<feature type="compositionally biased region" description="Basic and acidic residues" evidence="1">
    <location>
        <begin position="34"/>
        <end position="57"/>
    </location>
</feature>